<name>A0AAD5REZ0_9PEZI</name>
<proteinExistence type="predicted"/>
<comment type="caution">
    <text evidence="2">The sequence shown here is derived from an EMBL/GenBank/DDBJ whole genome shotgun (WGS) entry which is preliminary data.</text>
</comment>
<dbReference type="Proteomes" id="UP001201980">
    <property type="component" value="Unassembled WGS sequence"/>
</dbReference>
<keyword evidence="3" id="KW-1185">Reference proteome</keyword>
<evidence type="ECO:0000313" key="3">
    <source>
        <dbReference type="Proteomes" id="UP001201980"/>
    </source>
</evidence>
<evidence type="ECO:0000256" key="1">
    <source>
        <dbReference type="SAM" id="MobiDB-lite"/>
    </source>
</evidence>
<dbReference type="EMBL" id="JAKWBI020001739">
    <property type="protein sequence ID" value="KAJ2890106.1"/>
    <property type="molecule type" value="Genomic_DNA"/>
</dbReference>
<sequence length="108" mass="11572">MTTTTTTTGDFEKTTPRSGRDMAGEEYSSKPTRQNGSYGFPPTLNAGKISLDAIIGHPPSRTARFGYQDTTTPGQEPSPLEPGQIQQRAKEAAGGKEGWMEPAPEGAW</sequence>
<feature type="region of interest" description="Disordered" evidence="1">
    <location>
        <begin position="1"/>
        <end position="108"/>
    </location>
</feature>
<dbReference type="AlphaFoldDB" id="A0AAD5REZ0"/>
<feature type="compositionally biased region" description="Basic and acidic residues" evidence="1">
    <location>
        <begin position="10"/>
        <end position="23"/>
    </location>
</feature>
<accession>A0AAD5REZ0</accession>
<gene>
    <name evidence="2" type="ORF">MKZ38_002451</name>
</gene>
<reference evidence="2" key="1">
    <citation type="submission" date="2022-07" db="EMBL/GenBank/DDBJ databases">
        <title>Draft genome sequence of Zalerion maritima ATCC 34329, a (micro)plastics degrading marine fungus.</title>
        <authorList>
            <person name="Paco A."/>
            <person name="Goncalves M.F.M."/>
            <person name="Rocha-Santos T.A.P."/>
            <person name="Alves A."/>
        </authorList>
    </citation>
    <scope>NUCLEOTIDE SEQUENCE</scope>
    <source>
        <strain evidence="2">ATCC 34329</strain>
    </source>
</reference>
<evidence type="ECO:0000313" key="2">
    <source>
        <dbReference type="EMBL" id="KAJ2890106.1"/>
    </source>
</evidence>
<protein>
    <submittedName>
        <fullName evidence="2">Uncharacterized protein</fullName>
    </submittedName>
</protein>
<organism evidence="2 3">
    <name type="scientific">Zalerion maritima</name>
    <dbReference type="NCBI Taxonomy" id="339359"/>
    <lineage>
        <taxon>Eukaryota</taxon>
        <taxon>Fungi</taxon>
        <taxon>Dikarya</taxon>
        <taxon>Ascomycota</taxon>
        <taxon>Pezizomycotina</taxon>
        <taxon>Sordariomycetes</taxon>
        <taxon>Lulworthiomycetidae</taxon>
        <taxon>Lulworthiales</taxon>
        <taxon>Lulworthiaceae</taxon>
        <taxon>Zalerion</taxon>
    </lineage>
</organism>